<dbReference type="RefSeq" id="XP_044722340.1">
    <property type="nucleotide sequence ID" value="XM_044861314.1"/>
</dbReference>
<organism evidence="2 3">
    <name type="scientific">Hirsutella rhossiliensis</name>
    <dbReference type="NCBI Taxonomy" id="111463"/>
    <lineage>
        <taxon>Eukaryota</taxon>
        <taxon>Fungi</taxon>
        <taxon>Dikarya</taxon>
        <taxon>Ascomycota</taxon>
        <taxon>Pezizomycotina</taxon>
        <taxon>Sordariomycetes</taxon>
        <taxon>Hypocreomycetidae</taxon>
        <taxon>Hypocreales</taxon>
        <taxon>Ophiocordycipitaceae</taxon>
        <taxon>Hirsutella</taxon>
    </lineage>
</organism>
<dbReference type="OrthoDB" id="7984201at2759"/>
<accession>A0A9P8N551</accession>
<dbReference type="SUPFAM" id="SSF51695">
    <property type="entry name" value="PLC-like phosphodiesterases"/>
    <property type="match status" value="1"/>
</dbReference>
<dbReference type="Gene3D" id="3.20.20.190">
    <property type="entry name" value="Phosphatidylinositol (PI) phosphodiesterase"/>
    <property type="match status" value="1"/>
</dbReference>
<evidence type="ECO:0000313" key="2">
    <source>
        <dbReference type="EMBL" id="KAH0964827.1"/>
    </source>
</evidence>
<dbReference type="GO" id="GO:0006629">
    <property type="term" value="P:lipid metabolic process"/>
    <property type="evidence" value="ECO:0007669"/>
    <property type="project" value="InterPro"/>
</dbReference>
<evidence type="ECO:0008006" key="4">
    <source>
        <dbReference type="Google" id="ProtNLM"/>
    </source>
</evidence>
<sequence>MAESDYLLTFVPCKCFLSPLIKVATDKKAESEEKPGPEIPAGSTLSAEVPTAGNKQPPTKSEQAEELSCNNYVEFCSRKYSNITSVGTHSAAFTTPSNPFSNQNLDVTTALNDGANLVQFQIHMKDGAPELCHNENTRAIIFLVSAADREKDPWLLSEFDFFWETPFSPTDSGFPCTVQRPASLTSDDARGRPYILNTSLNREGKIIIPDKDNIQRTNTESGDGSLGLAADKCRNDWGHYPKSFLVDFYEEGAGSVFKAAAKINNVEYKLDCCGKNRWLQLSIGCLTRFRLWGGVGV</sequence>
<evidence type="ECO:0000313" key="3">
    <source>
        <dbReference type="Proteomes" id="UP000824596"/>
    </source>
</evidence>
<proteinExistence type="predicted"/>
<feature type="compositionally biased region" description="Basic and acidic residues" evidence="1">
    <location>
        <begin position="26"/>
        <end position="36"/>
    </location>
</feature>
<name>A0A9P8N551_9HYPO</name>
<dbReference type="GeneID" id="68351972"/>
<gene>
    <name evidence="2" type="ORF">HRG_02843</name>
</gene>
<comment type="caution">
    <text evidence="2">The sequence shown here is derived from an EMBL/GenBank/DDBJ whole genome shotgun (WGS) entry which is preliminary data.</text>
</comment>
<reference evidence="2" key="1">
    <citation type="submission" date="2021-09" db="EMBL/GenBank/DDBJ databases">
        <title>A high-quality genome of the endoparasitic fungus Hirsutella rhossiliensis with a comparison of Hirsutella genomes reveals transposable elements contributing to genome size variation.</title>
        <authorList>
            <person name="Lin R."/>
            <person name="Jiao Y."/>
            <person name="Sun X."/>
            <person name="Ling J."/>
            <person name="Xie B."/>
            <person name="Cheng X."/>
        </authorList>
    </citation>
    <scope>NUCLEOTIDE SEQUENCE</scope>
    <source>
        <strain evidence="2">HR02</strain>
    </source>
</reference>
<keyword evidence="3" id="KW-1185">Reference proteome</keyword>
<dbReference type="GO" id="GO:0008081">
    <property type="term" value="F:phosphoric diester hydrolase activity"/>
    <property type="evidence" value="ECO:0007669"/>
    <property type="project" value="InterPro"/>
</dbReference>
<protein>
    <recommendedName>
        <fullName evidence="4">PLC-like phosphodiesterase</fullName>
    </recommendedName>
</protein>
<dbReference type="EMBL" id="JAIZPD010000003">
    <property type="protein sequence ID" value="KAH0964827.1"/>
    <property type="molecule type" value="Genomic_DNA"/>
</dbReference>
<dbReference type="Pfam" id="PF26146">
    <property type="entry name" value="PI-PLC_X"/>
    <property type="match status" value="2"/>
</dbReference>
<feature type="region of interest" description="Disordered" evidence="1">
    <location>
        <begin position="26"/>
        <end position="65"/>
    </location>
</feature>
<evidence type="ECO:0000256" key="1">
    <source>
        <dbReference type="SAM" id="MobiDB-lite"/>
    </source>
</evidence>
<dbReference type="Proteomes" id="UP000824596">
    <property type="component" value="Unassembled WGS sequence"/>
</dbReference>
<dbReference type="AlphaFoldDB" id="A0A9P8N551"/>
<dbReference type="InterPro" id="IPR017946">
    <property type="entry name" value="PLC-like_Pdiesterase_TIM-brl"/>
</dbReference>